<sequence length="81" mass="9475">MQKQGVCEREKRVKKGREENEREREREREREQGKHVTEMDQSPCPAHIHSYPLKGLEGGLCLKGVSFHNRNNTAKKKPHDP</sequence>
<name>A0ABR3M1A3_9TELE</name>
<protein>
    <submittedName>
        <fullName evidence="2">Uncharacterized protein</fullName>
    </submittedName>
</protein>
<evidence type="ECO:0000313" key="3">
    <source>
        <dbReference type="Proteomes" id="UP001558613"/>
    </source>
</evidence>
<keyword evidence="3" id="KW-1185">Reference proteome</keyword>
<reference evidence="2 3" key="1">
    <citation type="submission" date="2023-09" db="EMBL/GenBank/DDBJ databases">
        <authorList>
            <person name="Wang M."/>
        </authorList>
    </citation>
    <scope>NUCLEOTIDE SEQUENCE [LARGE SCALE GENOMIC DNA]</scope>
    <source>
        <strain evidence="2">GT-2023</strain>
        <tissue evidence="2">Liver</tissue>
    </source>
</reference>
<proteinExistence type="predicted"/>
<accession>A0ABR3M1A3</accession>
<organism evidence="2 3">
    <name type="scientific">Cirrhinus molitorella</name>
    <name type="common">mud carp</name>
    <dbReference type="NCBI Taxonomy" id="172907"/>
    <lineage>
        <taxon>Eukaryota</taxon>
        <taxon>Metazoa</taxon>
        <taxon>Chordata</taxon>
        <taxon>Craniata</taxon>
        <taxon>Vertebrata</taxon>
        <taxon>Euteleostomi</taxon>
        <taxon>Actinopterygii</taxon>
        <taxon>Neopterygii</taxon>
        <taxon>Teleostei</taxon>
        <taxon>Ostariophysi</taxon>
        <taxon>Cypriniformes</taxon>
        <taxon>Cyprinidae</taxon>
        <taxon>Labeoninae</taxon>
        <taxon>Labeonini</taxon>
        <taxon>Cirrhinus</taxon>
    </lineage>
</organism>
<gene>
    <name evidence="2" type="ORF">QQF64_011584</name>
</gene>
<feature type="region of interest" description="Disordered" evidence="1">
    <location>
        <begin position="1"/>
        <end position="46"/>
    </location>
</feature>
<dbReference type="EMBL" id="JAYMGO010000017">
    <property type="protein sequence ID" value="KAL1258340.1"/>
    <property type="molecule type" value="Genomic_DNA"/>
</dbReference>
<evidence type="ECO:0000313" key="2">
    <source>
        <dbReference type="EMBL" id="KAL1258340.1"/>
    </source>
</evidence>
<comment type="caution">
    <text evidence="2">The sequence shown here is derived from an EMBL/GenBank/DDBJ whole genome shotgun (WGS) entry which is preliminary data.</text>
</comment>
<feature type="compositionally biased region" description="Basic and acidic residues" evidence="1">
    <location>
        <begin position="1"/>
        <end position="38"/>
    </location>
</feature>
<evidence type="ECO:0000256" key="1">
    <source>
        <dbReference type="SAM" id="MobiDB-lite"/>
    </source>
</evidence>
<dbReference type="Proteomes" id="UP001558613">
    <property type="component" value="Unassembled WGS sequence"/>
</dbReference>